<evidence type="ECO:0000313" key="3">
    <source>
        <dbReference type="EMBL" id="CEO94996.1"/>
    </source>
</evidence>
<gene>
    <name evidence="3" type="ORF">PBRA_003809</name>
</gene>
<dbReference type="EMBL" id="CDSF01000002">
    <property type="protein sequence ID" value="CEO94996.1"/>
    <property type="molecule type" value="Genomic_DNA"/>
</dbReference>
<keyword evidence="4" id="KW-1185">Reference proteome</keyword>
<reference evidence="3 4" key="1">
    <citation type="submission" date="2015-02" db="EMBL/GenBank/DDBJ databases">
        <authorList>
            <person name="Chooi Y.-H."/>
        </authorList>
    </citation>
    <scope>NUCLEOTIDE SEQUENCE [LARGE SCALE GENOMIC DNA]</scope>
    <source>
        <strain evidence="3">E3</strain>
    </source>
</reference>
<keyword evidence="2" id="KW-0812">Transmembrane</keyword>
<protein>
    <submittedName>
        <fullName evidence="3">Uncharacterized protein</fullName>
    </submittedName>
</protein>
<name>A0A0G4IID6_PLABS</name>
<proteinExistence type="predicted"/>
<evidence type="ECO:0000256" key="2">
    <source>
        <dbReference type="SAM" id="Phobius"/>
    </source>
</evidence>
<dbReference type="AlphaFoldDB" id="A0A0G4IID6"/>
<accession>A0A0G4IID6</accession>
<dbReference type="Proteomes" id="UP000039324">
    <property type="component" value="Unassembled WGS sequence"/>
</dbReference>
<feature type="compositionally biased region" description="Basic and acidic residues" evidence="1">
    <location>
        <begin position="46"/>
        <end position="58"/>
    </location>
</feature>
<organism evidence="3 4">
    <name type="scientific">Plasmodiophora brassicae</name>
    <name type="common">Clubroot disease agent</name>
    <dbReference type="NCBI Taxonomy" id="37360"/>
    <lineage>
        <taxon>Eukaryota</taxon>
        <taxon>Sar</taxon>
        <taxon>Rhizaria</taxon>
        <taxon>Endomyxa</taxon>
        <taxon>Phytomyxea</taxon>
        <taxon>Plasmodiophorida</taxon>
        <taxon>Plasmodiophoridae</taxon>
        <taxon>Plasmodiophora</taxon>
    </lineage>
</organism>
<evidence type="ECO:0000313" key="4">
    <source>
        <dbReference type="Proteomes" id="UP000039324"/>
    </source>
</evidence>
<keyword evidence="2" id="KW-1133">Transmembrane helix</keyword>
<feature type="region of interest" description="Disordered" evidence="1">
    <location>
        <begin position="46"/>
        <end position="67"/>
    </location>
</feature>
<evidence type="ECO:0000256" key="1">
    <source>
        <dbReference type="SAM" id="MobiDB-lite"/>
    </source>
</evidence>
<keyword evidence="2" id="KW-0472">Membrane</keyword>
<sequence length="131" mass="14925">MPQRRRDWHDPRATVYVLVYVAWATANRATAKSGCMRIPCRTPIRKTETHEPPADRVRNTRRHRRSVRERCARAAMNVMEMLKTPNAKIGLSVVALGALAYFYMDHKKKTGKGVLDTAKTPETKHKPASLT</sequence>
<feature type="transmembrane region" description="Helical" evidence="2">
    <location>
        <begin position="87"/>
        <end position="104"/>
    </location>
</feature>